<feature type="non-terminal residue" evidence="1">
    <location>
        <position position="1"/>
    </location>
</feature>
<protein>
    <submittedName>
        <fullName evidence="1">4307_t:CDS:1</fullName>
    </submittedName>
</protein>
<dbReference type="EMBL" id="CAJVPT010065018">
    <property type="protein sequence ID" value="CAG8771261.1"/>
    <property type="molecule type" value="Genomic_DNA"/>
</dbReference>
<dbReference type="Proteomes" id="UP000789525">
    <property type="component" value="Unassembled WGS sequence"/>
</dbReference>
<evidence type="ECO:0000313" key="1">
    <source>
        <dbReference type="EMBL" id="CAG8771261.1"/>
    </source>
</evidence>
<organism evidence="1 2">
    <name type="scientific">Acaulospora colombiana</name>
    <dbReference type="NCBI Taxonomy" id="27376"/>
    <lineage>
        <taxon>Eukaryota</taxon>
        <taxon>Fungi</taxon>
        <taxon>Fungi incertae sedis</taxon>
        <taxon>Mucoromycota</taxon>
        <taxon>Glomeromycotina</taxon>
        <taxon>Glomeromycetes</taxon>
        <taxon>Diversisporales</taxon>
        <taxon>Acaulosporaceae</taxon>
        <taxon>Acaulospora</taxon>
    </lineage>
</organism>
<evidence type="ECO:0000313" key="2">
    <source>
        <dbReference type="Proteomes" id="UP000789525"/>
    </source>
</evidence>
<gene>
    <name evidence="1" type="ORF">ACOLOM_LOCUS13807</name>
</gene>
<name>A0ACA9R005_9GLOM</name>
<reference evidence="1" key="1">
    <citation type="submission" date="2021-06" db="EMBL/GenBank/DDBJ databases">
        <authorList>
            <person name="Kallberg Y."/>
            <person name="Tangrot J."/>
            <person name="Rosling A."/>
        </authorList>
    </citation>
    <scope>NUCLEOTIDE SEQUENCE</scope>
    <source>
        <strain evidence="1">CL356</strain>
    </source>
</reference>
<accession>A0ACA9R005</accession>
<comment type="caution">
    <text evidence="1">The sequence shown here is derived from an EMBL/GenBank/DDBJ whole genome shotgun (WGS) entry which is preliminary data.</text>
</comment>
<keyword evidence="2" id="KW-1185">Reference proteome</keyword>
<sequence length="74" mass="7922">AMAAEGLGIEESINTTIARGWNTSLSNRPTRARYCGGSAIDLEEVSRAFWPVQSAEVEAPLGHRPVNSGSAFLF</sequence>
<proteinExistence type="predicted"/>